<dbReference type="EMBL" id="ANIZ01003903">
    <property type="protein sequence ID" value="ETI30552.1"/>
    <property type="molecule type" value="Genomic_DNA"/>
</dbReference>
<evidence type="ECO:0000259" key="1">
    <source>
        <dbReference type="Pfam" id="PF01833"/>
    </source>
</evidence>
<dbReference type="CDD" id="cd00603">
    <property type="entry name" value="IPT_PCSR"/>
    <property type="match status" value="1"/>
</dbReference>
<feature type="domain" description="IPT/TIG" evidence="1">
    <location>
        <begin position="3"/>
        <end position="64"/>
    </location>
</feature>
<dbReference type="Proteomes" id="UP000018721">
    <property type="component" value="Unassembled WGS sequence"/>
</dbReference>
<dbReference type="InterPro" id="IPR014756">
    <property type="entry name" value="Ig_E-set"/>
</dbReference>
<dbReference type="CDD" id="cd00102">
    <property type="entry name" value="IPT"/>
    <property type="match status" value="1"/>
</dbReference>
<evidence type="ECO:0000313" key="2">
    <source>
        <dbReference type="EMBL" id="ETI30552.1"/>
    </source>
</evidence>
<dbReference type="Pfam" id="PF01833">
    <property type="entry name" value="TIG"/>
    <property type="match status" value="2"/>
</dbReference>
<dbReference type="Gene3D" id="2.60.40.10">
    <property type="entry name" value="Immunoglobulins"/>
    <property type="match status" value="2"/>
</dbReference>
<accession>V9DX12</accession>
<protein>
    <recommendedName>
        <fullName evidence="1">IPT/TIG domain-containing protein</fullName>
    </recommendedName>
</protein>
<gene>
    <name evidence="2" type="ORF">F443_22326</name>
</gene>
<dbReference type="InterPro" id="IPR031148">
    <property type="entry name" value="Plexin"/>
</dbReference>
<dbReference type="PANTHER" id="PTHR22625:SF70">
    <property type="entry name" value="PLEXIN A, ISOFORM A"/>
    <property type="match status" value="1"/>
</dbReference>
<feature type="domain" description="IPT/TIG" evidence="1">
    <location>
        <begin position="72"/>
        <end position="143"/>
    </location>
</feature>
<dbReference type="HOGENOM" id="CLU_1334211_0_0_1"/>
<keyword evidence="3" id="KW-1185">Reference proteome</keyword>
<evidence type="ECO:0000313" key="3">
    <source>
        <dbReference type="Proteomes" id="UP000018721"/>
    </source>
</evidence>
<dbReference type="eggNOG" id="KOG3610">
    <property type="taxonomic scope" value="Eukaryota"/>
</dbReference>
<name>V9DX12_PHYNI</name>
<comment type="caution">
    <text evidence="2">The sequence shown here is derived from an EMBL/GenBank/DDBJ whole genome shotgun (WGS) entry which is preliminary data.</text>
</comment>
<dbReference type="GO" id="GO:0017154">
    <property type="term" value="F:semaphorin receptor activity"/>
    <property type="evidence" value="ECO:0007669"/>
    <property type="project" value="InterPro"/>
</dbReference>
<proteinExistence type="predicted"/>
<dbReference type="AlphaFoldDB" id="V9DX12"/>
<sequence>MHFRKGSHLRCKFGDLEAVQVEKYVSSTEVVCFSPPQRDLTTVVRVAVTNNNSTFTPNPVFFTYTTTADLVSITPKFGGISGGTELLIRWYNLEINYDGVVTCRIGGINTIGQVLASNVVKCVTPTVKQPGKQLAQVSVNGLSSEEIGQGFEESVFTTPSLYFEFVEDIVIYELIPDLGPSIDANTVMTVRGRWFMNSVDLACIFL</sequence>
<dbReference type="OrthoDB" id="439917at2759"/>
<organism evidence="2 3">
    <name type="scientific">Phytophthora nicotianae P1569</name>
    <dbReference type="NCBI Taxonomy" id="1317065"/>
    <lineage>
        <taxon>Eukaryota</taxon>
        <taxon>Sar</taxon>
        <taxon>Stramenopiles</taxon>
        <taxon>Oomycota</taxon>
        <taxon>Peronosporomycetes</taxon>
        <taxon>Peronosporales</taxon>
        <taxon>Peronosporaceae</taxon>
        <taxon>Phytophthora</taxon>
    </lineage>
</organism>
<dbReference type="InterPro" id="IPR002909">
    <property type="entry name" value="IPT_dom"/>
</dbReference>
<dbReference type="InterPro" id="IPR013783">
    <property type="entry name" value="Ig-like_fold"/>
</dbReference>
<reference evidence="2 3" key="1">
    <citation type="submission" date="2013-11" db="EMBL/GenBank/DDBJ databases">
        <title>The Genome Sequence of Phytophthora parasitica P1569.</title>
        <authorList>
            <consortium name="The Broad Institute Genomics Platform"/>
            <person name="Russ C."/>
            <person name="Tyler B."/>
            <person name="Panabieres F."/>
            <person name="Shan W."/>
            <person name="Tripathy S."/>
            <person name="Grunwald N."/>
            <person name="Machado M."/>
            <person name="Johnson C.S."/>
            <person name="Arredondo F."/>
            <person name="Hong C."/>
            <person name="Coffey M."/>
            <person name="Young S.K."/>
            <person name="Zeng Q."/>
            <person name="Gargeya S."/>
            <person name="Fitzgerald M."/>
            <person name="Abouelleil A."/>
            <person name="Alvarado L."/>
            <person name="Chapman S.B."/>
            <person name="Gainer-Dewar J."/>
            <person name="Goldberg J."/>
            <person name="Griggs A."/>
            <person name="Gujja S."/>
            <person name="Hansen M."/>
            <person name="Howarth C."/>
            <person name="Imamovic A."/>
            <person name="Ireland A."/>
            <person name="Larimer J."/>
            <person name="McCowan C."/>
            <person name="Murphy C."/>
            <person name="Pearson M."/>
            <person name="Poon T.W."/>
            <person name="Priest M."/>
            <person name="Roberts A."/>
            <person name="Saif S."/>
            <person name="Shea T."/>
            <person name="Sykes S."/>
            <person name="Wortman J."/>
            <person name="Nusbaum C."/>
            <person name="Birren B."/>
        </authorList>
    </citation>
    <scope>NUCLEOTIDE SEQUENCE [LARGE SCALE GENOMIC DNA]</scope>
    <source>
        <strain evidence="2 3">P1569</strain>
    </source>
</reference>
<dbReference type="PANTHER" id="PTHR22625">
    <property type="entry name" value="PLEXIN"/>
    <property type="match status" value="1"/>
</dbReference>
<dbReference type="SUPFAM" id="SSF81296">
    <property type="entry name" value="E set domains"/>
    <property type="match status" value="2"/>
</dbReference>